<dbReference type="Gene3D" id="2.20.25.90">
    <property type="entry name" value="ADC-like domains"/>
    <property type="match status" value="1"/>
</dbReference>
<proteinExistence type="inferred from homology"/>
<name>A0A250DNS4_9BURK</name>
<keyword evidence="5" id="KW-0500">Molybdenum</keyword>
<dbReference type="GO" id="GO:0043546">
    <property type="term" value="F:molybdopterin cofactor binding"/>
    <property type="evidence" value="ECO:0007669"/>
    <property type="project" value="InterPro"/>
</dbReference>
<dbReference type="GO" id="GO:0046872">
    <property type="term" value="F:metal ion binding"/>
    <property type="evidence" value="ECO:0007669"/>
    <property type="project" value="UniProtKB-KW"/>
</dbReference>
<dbReference type="InterPro" id="IPR006655">
    <property type="entry name" value="Mopterin_OxRdtase_prok_CS"/>
</dbReference>
<keyword evidence="8" id="KW-0408">Iron</keyword>
<dbReference type="InterPro" id="IPR041957">
    <property type="entry name" value="CT_Nitrate-R-NapA-like"/>
</dbReference>
<reference evidence="12 13" key="1">
    <citation type="submission" date="2017-09" db="EMBL/GenBank/DDBJ databases">
        <title>The diverse metabolic capabilities of V. boronicumulans make it an excellent choice for continued studies on novel biodegradation.</title>
        <authorList>
            <person name="Sun S."/>
        </authorList>
    </citation>
    <scope>NUCLEOTIDE SEQUENCE [LARGE SCALE GENOMIC DNA]</scope>
    <source>
        <strain evidence="12 13">J1</strain>
    </source>
</reference>
<evidence type="ECO:0000313" key="12">
    <source>
        <dbReference type="EMBL" id="ATA55761.1"/>
    </source>
</evidence>
<dbReference type="Pfam" id="PF04324">
    <property type="entry name" value="Fer2_BFD"/>
    <property type="match status" value="1"/>
</dbReference>
<comment type="cofactor">
    <cofactor evidence="2">
        <name>[4Fe-4S] cluster</name>
        <dbReference type="ChEBI" id="CHEBI:49883"/>
    </cofactor>
</comment>
<dbReference type="CDD" id="cd02791">
    <property type="entry name" value="MopB_CT_Nitrate-R-NapA-like"/>
    <property type="match status" value="1"/>
</dbReference>
<protein>
    <submittedName>
        <fullName evidence="12">Nitrate reductase</fullName>
    </submittedName>
</protein>
<dbReference type="PROSITE" id="PS00551">
    <property type="entry name" value="MOLYBDOPTERIN_PROK_1"/>
    <property type="match status" value="1"/>
</dbReference>
<dbReference type="InterPro" id="IPR007419">
    <property type="entry name" value="BFD-like_2Fe2S-bd_dom"/>
</dbReference>
<comment type="similarity">
    <text evidence="3">Belongs to the prokaryotic molybdopterin-containing oxidoreductase family. NasA/NapA/NarB subfamily.</text>
</comment>
<dbReference type="KEGG" id="vbo:CKY39_22915"/>
<gene>
    <name evidence="12" type="ORF">CKY39_22915</name>
</gene>
<dbReference type="Pfam" id="PF04879">
    <property type="entry name" value="Molybdop_Fe4S4"/>
    <property type="match status" value="1"/>
</dbReference>
<dbReference type="GO" id="GO:0051539">
    <property type="term" value="F:4 iron, 4 sulfur cluster binding"/>
    <property type="evidence" value="ECO:0007669"/>
    <property type="project" value="UniProtKB-KW"/>
</dbReference>
<dbReference type="PANTHER" id="PTHR43105">
    <property type="entry name" value="RESPIRATORY NITRATE REDUCTASE"/>
    <property type="match status" value="1"/>
</dbReference>
<dbReference type="InterPro" id="IPR027467">
    <property type="entry name" value="MopterinOxRdtase_cofactor_BS"/>
</dbReference>
<evidence type="ECO:0000259" key="11">
    <source>
        <dbReference type="PROSITE" id="PS51669"/>
    </source>
</evidence>
<dbReference type="GO" id="GO:0045333">
    <property type="term" value="P:cellular respiration"/>
    <property type="evidence" value="ECO:0007669"/>
    <property type="project" value="UniProtKB-ARBA"/>
</dbReference>
<dbReference type="SUPFAM" id="SSF50692">
    <property type="entry name" value="ADC-like"/>
    <property type="match status" value="1"/>
</dbReference>
<dbReference type="InterPro" id="IPR041854">
    <property type="entry name" value="BFD-like_2Fe2S-bd_dom_sf"/>
</dbReference>
<dbReference type="InterPro" id="IPR006963">
    <property type="entry name" value="Mopterin_OxRdtase_4Fe-4S_dom"/>
</dbReference>
<keyword evidence="7" id="KW-0560">Oxidoreductase</keyword>
<dbReference type="Gene3D" id="2.40.40.20">
    <property type="match status" value="1"/>
</dbReference>
<evidence type="ECO:0000256" key="9">
    <source>
        <dbReference type="ARBA" id="ARBA00023014"/>
    </source>
</evidence>
<evidence type="ECO:0000256" key="3">
    <source>
        <dbReference type="ARBA" id="ARBA00008747"/>
    </source>
</evidence>
<keyword evidence="9" id="KW-0411">Iron-sulfur</keyword>
<keyword evidence="4" id="KW-0004">4Fe-4S</keyword>
<comment type="cofactor">
    <cofactor evidence="1">
        <name>Mo-bis(molybdopterin guanine dinucleotide)</name>
        <dbReference type="ChEBI" id="CHEBI:60539"/>
    </cofactor>
</comment>
<evidence type="ECO:0000256" key="4">
    <source>
        <dbReference type="ARBA" id="ARBA00022485"/>
    </source>
</evidence>
<dbReference type="Pfam" id="PF01568">
    <property type="entry name" value="Molydop_binding"/>
    <property type="match status" value="1"/>
</dbReference>
<dbReference type="SUPFAM" id="SSF53706">
    <property type="entry name" value="Formate dehydrogenase/DMSO reductase, domains 1-3"/>
    <property type="match status" value="1"/>
</dbReference>
<dbReference type="GO" id="GO:0016491">
    <property type="term" value="F:oxidoreductase activity"/>
    <property type="evidence" value="ECO:0007669"/>
    <property type="project" value="UniProtKB-KW"/>
</dbReference>
<evidence type="ECO:0000313" key="13">
    <source>
        <dbReference type="Proteomes" id="UP000217154"/>
    </source>
</evidence>
<dbReference type="PROSITE" id="PS51669">
    <property type="entry name" value="4FE4S_MOW_BIS_MGD"/>
    <property type="match status" value="1"/>
</dbReference>
<dbReference type="EMBL" id="CP023284">
    <property type="protein sequence ID" value="ATA55761.1"/>
    <property type="molecule type" value="Genomic_DNA"/>
</dbReference>
<dbReference type="FunFam" id="3.40.228.10:FF:000002">
    <property type="entry name" value="Formate dehydrogenase subunit alpha"/>
    <property type="match status" value="1"/>
</dbReference>
<dbReference type="InterPro" id="IPR050123">
    <property type="entry name" value="Prok_molybdopt-oxidoreductase"/>
</dbReference>
<organism evidence="12 13">
    <name type="scientific">Variovorax boronicumulans</name>
    <dbReference type="NCBI Taxonomy" id="436515"/>
    <lineage>
        <taxon>Bacteria</taxon>
        <taxon>Pseudomonadati</taxon>
        <taxon>Pseudomonadota</taxon>
        <taxon>Betaproteobacteria</taxon>
        <taxon>Burkholderiales</taxon>
        <taxon>Comamonadaceae</taxon>
        <taxon>Variovorax</taxon>
    </lineage>
</organism>
<dbReference type="PROSITE" id="PS00490">
    <property type="entry name" value="MOLYBDOPTERIN_PROK_2"/>
    <property type="match status" value="1"/>
</dbReference>
<evidence type="ECO:0000256" key="2">
    <source>
        <dbReference type="ARBA" id="ARBA00001966"/>
    </source>
</evidence>
<dbReference type="InterPro" id="IPR009010">
    <property type="entry name" value="Asp_de-COase-like_dom_sf"/>
</dbReference>
<evidence type="ECO:0000256" key="5">
    <source>
        <dbReference type="ARBA" id="ARBA00022505"/>
    </source>
</evidence>
<dbReference type="GO" id="GO:0016020">
    <property type="term" value="C:membrane"/>
    <property type="evidence" value="ECO:0007669"/>
    <property type="project" value="TreeGrafter"/>
</dbReference>
<dbReference type="Gene3D" id="3.40.50.740">
    <property type="match status" value="1"/>
</dbReference>
<evidence type="ECO:0000256" key="10">
    <source>
        <dbReference type="ARBA" id="ARBA00023063"/>
    </source>
</evidence>
<dbReference type="RefSeq" id="WP_095746073.1">
    <property type="nucleotide sequence ID" value="NZ_CP023284.1"/>
</dbReference>
<dbReference type="InterPro" id="IPR006657">
    <property type="entry name" value="MoPterin_dinucl-bd_dom"/>
</dbReference>
<evidence type="ECO:0000256" key="7">
    <source>
        <dbReference type="ARBA" id="ARBA00023002"/>
    </source>
</evidence>
<dbReference type="GO" id="GO:0042128">
    <property type="term" value="P:nitrate assimilation"/>
    <property type="evidence" value="ECO:0007669"/>
    <property type="project" value="UniProtKB-KW"/>
</dbReference>
<accession>A0A250DNS4</accession>
<evidence type="ECO:0000256" key="6">
    <source>
        <dbReference type="ARBA" id="ARBA00022723"/>
    </source>
</evidence>
<evidence type="ECO:0000256" key="1">
    <source>
        <dbReference type="ARBA" id="ARBA00001942"/>
    </source>
</evidence>
<dbReference type="GO" id="GO:1990204">
    <property type="term" value="C:oxidoreductase complex"/>
    <property type="evidence" value="ECO:0007669"/>
    <property type="project" value="UniProtKB-ARBA"/>
</dbReference>
<dbReference type="InterPro" id="IPR006656">
    <property type="entry name" value="Mopterin_OxRdtase"/>
</dbReference>
<dbReference type="CDD" id="cd02754">
    <property type="entry name" value="MopB_Nitrate-R-NapA-like"/>
    <property type="match status" value="1"/>
</dbReference>
<feature type="domain" description="4Fe-4S Mo/W bis-MGD-type" evidence="11">
    <location>
        <begin position="2"/>
        <end position="58"/>
    </location>
</feature>
<dbReference type="SMART" id="SM00926">
    <property type="entry name" value="Molybdop_Fe4S4"/>
    <property type="match status" value="1"/>
</dbReference>
<dbReference type="Proteomes" id="UP000217154">
    <property type="component" value="Chromosome"/>
</dbReference>
<sequence length="933" mass="100181">MTQETRSTCPYCGVGCGVIIESQGDQITGVRGDPDHPANFGRLCTKGSTLHLTASATVTLQTRLLQPLQRLARKEAPAPVTWDHALDLAAGKFAQVVRDHGPDAVGFYVSGQLLTEDYYVFNKLAKGLVGTNNIDTNSRLCMSSAVAGYKQTLGADAPPACYDDLKHAECLFIVGSNTAWAHPILFRRIEDAKAANPALKIVVADPRRTDTVEIADLFLPIQPGTDVMLFHGMLHLMLWEGWTDTAYIAARTNGFDALKATVRDCTPDTVAQVCGIPKDDLLAAARMFATSPATLSLYCQGLNQSSSGTAKNAALINLHLATGQIGKPGAGPFSLTGQPNAMGGREVGGLANLLSAHRDLANPEHRAEVAALWGVPSVPDKPGKTAVEMFQAAADGEIRALWIACTNPAQSMPDQATVRRALERAEFVVVQEAFATTATCAFADLLLPATTWGEKEGTVTNSERRISRVRPAVPAPGQARNDWSIAVAFARRLEAQLGRSFTLFPYESAESVWNEHRESTRGRDLDITGLSYAMLENAGPQQWPLKEGERTGRVRLYEDGVFPTPDGRARFVDTPYKPVAEAREARFPFSLNTGRLRDQWHGMSRTGTVGKLFGHVAEPMVQMNAQDMARRQIAEGDLVHLTSKRGSILLPARASAEIGMSQAFVAMHWGEEYLSGCSSTGVRLAGINALTTPAYCPTSKQPELKHTPVKILKAELPWSLLAMAWLPAGDALTAQRALQPLMALFPFATCVPFAGNAPGEAERSGVLFRAAAHDAPDAALVEKIEALLGLQTADTLRYADHRRGQRRAARLVRRADGSAGLEAFLLGGDTSAEAWIATLLREELPAQSYGRLLLSPGARAPVAVQSRGKPVCACFNVTDRAIEAELVRCTGSADERLAALQGALKCGTNCGSCVPELKRMVRATPAEALAVGA</sequence>
<dbReference type="PANTHER" id="PTHR43105:SF9">
    <property type="entry name" value="NADPH-FE(3+) OXIDOREDUCTASE SUBUNIT ALPHA"/>
    <property type="match status" value="1"/>
</dbReference>
<keyword evidence="6" id="KW-0479">Metal-binding</keyword>
<evidence type="ECO:0000256" key="8">
    <source>
        <dbReference type="ARBA" id="ARBA00023004"/>
    </source>
</evidence>
<dbReference type="Pfam" id="PF00384">
    <property type="entry name" value="Molybdopterin"/>
    <property type="match status" value="1"/>
</dbReference>
<dbReference type="Gene3D" id="1.10.10.1100">
    <property type="entry name" value="BFD-like [2Fe-2S]-binding domain"/>
    <property type="match status" value="1"/>
</dbReference>
<dbReference type="AlphaFoldDB" id="A0A250DNS4"/>
<dbReference type="Gene3D" id="3.40.228.10">
    <property type="entry name" value="Dimethylsulfoxide Reductase, domain 2"/>
    <property type="match status" value="1"/>
</dbReference>
<keyword evidence="10" id="KW-0534">Nitrate assimilation</keyword>